<evidence type="ECO:0000313" key="2">
    <source>
        <dbReference type="Proteomes" id="UP000006263"/>
    </source>
</evidence>
<gene>
    <name evidence="1" type="ORF">GMES_3451</name>
</gene>
<sequence length="41" mass="5033">MPKQHHFSGIMQDVHHQQRWEYQMFKPRAPTSNEIISKRVQ</sequence>
<dbReference type="Proteomes" id="UP000006263">
    <property type="component" value="Unassembled WGS sequence"/>
</dbReference>
<organism evidence="1 2">
    <name type="scientific">Paraglaciecola mesophila KMM 241</name>
    <dbReference type="NCBI Taxonomy" id="1128912"/>
    <lineage>
        <taxon>Bacteria</taxon>
        <taxon>Pseudomonadati</taxon>
        <taxon>Pseudomonadota</taxon>
        <taxon>Gammaproteobacteria</taxon>
        <taxon>Alteromonadales</taxon>
        <taxon>Alteromonadaceae</taxon>
        <taxon>Paraglaciecola</taxon>
    </lineage>
</organism>
<proteinExistence type="predicted"/>
<dbReference type="EMBL" id="BAEP01000070">
    <property type="protein sequence ID" value="GAC25728.1"/>
    <property type="molecule type" value="Genomic_DNA"/>
</dbReference>
<evidence type="ECO:0000313" key="1">
    <source>
        <dbReference type="EMBL" id="GAC25728.1"/>
    </source>
</evidence>
<reference evidence="1 2" key="1">
    <citation type="journal article" date="2017" name="Antonie Van Leeuwenhoek">
        <title>Rhizobium rhizosphaerae sp. nov., a novel species isolated from rice rhizosphere.</title>
        <authorList>
            <person name="Zhao J.J."/>
            <person name="Zhang J."/>
            <person name="Zhang R.J."/>
            <person name="Zhang C.W."/>
            <person name="Yin H.Q."/>
            <person name="Zhang X.X."/>
        </authorList>
    </citation>
    <scope>NUCLEOTIDE SEQUENCE [LARGE SCALE GENOMIC DNA]</scope>
    <source>
        <strain evidence="1 2">KMM 241</strain>
    </source>
</reference>
<protein>
    <submittedName>
        <fullName evidence="1">Uncharacterized protein</fullName>
    </submittedName>
</protein>
<comment type="caution">
    <text evidence="1">The sequence shown here is derived from an EMBL/GenBank/DDBJ whole genome shotgun (WGS) entry which is preliminary data.</text>
</comment>
<dbReference type="AlphaFoldDB" id="K6Z9S8"/>
<name>K6Z9S8_9ALTE</name>
<accession>K6Z9S8</accession>